<evidence type="ECO:0000313" key="2">
    <source>
        <dbReference type="EMBL" id="KAK3945702.1"/>
    </source>
</evidence>
<feature type="region of interest" description="Disordered" evidence="1">
    <location>
        <begin position="159"/>
        <end position="222"/>
    </location>
</feature>
<evidence type="ECO:0000256" key="1">
    <source>
        <dbReference type="SAM" id="MobiDB-lite"/>
    </source>
</evidence>
<sequence>MTMTSQAGSQKTKHNHSCVPAPLSPIYQYLPMQRILTTETAEQTEKGTLSYEEVREKDHIFKYPYIGRGWFVIRCDGNSGRIHHFTSYPMRNKLVVNHFRTSNPPEKCHGEDIAGTYTQNEIVRKFGYQVTDIHPEDDALVKQSNDSLVRRNHIIITPTSPTTGAAAAGRVRPEIGPTRRQPLGGGSSSSGTAPVADMGLKHDTSSSAGDNDAGGGGGDSEDLYDWVRKGISRLSFVYLSQIELPRY</sequence>
<proteinExistence type="predicted"/>
<dbReference type="Proteomes" id="UP001303473">
    <property type="component" value="Unassembled WGS sequence"/>
</dbReference>
<name>A0AAN6NLA2_9PEZI</name>
<evidence type="ECO:0000313" key="3">
    <source>
        <dbReference type="Proteomes" id="UP001303473"/>
    </source>
</evidence>
<reference evidence="3" key="1">
    <citation type="journal article" date="2023" name="Mol. Phylogenet. Evol.">
        <title>Genome-scale phylogeny and comparative genomics of the fungal order Sordariales.</title>
        <authorList>
            <person name="Hensen N."/>
            <person name="Bonometti L."/>
            <person name="Westerberg I."/>
            <person name="Brannstrom I.O."/>
            <person name="Guillou S."/>
            <person name="Cros-Aarteil S."/>
            <person name="Calhoun S."/>
            <person name="Haridas S."/>
            <person name="Kuo A."/>
            <person name="Mondo S."/>
            <person name="Pangilinan J."/>
            <person name="Riley R."/>
            <person name="LaButti K."/>
            <person name="Andreopoulos B."/>
            <person name="Lipzen A."/>
            <person name="Chen C."/>
            <person name="Yan M."/>
            <person name="Daum C."/>
            <person name="Ng V."/>
            <person name="Clum A."/>
            <person name="Steindorff A."/>
            <person name="Ohm R.A."/>
            <person name="Martin F."/>
            <person name="Silar P."/>
            <person name="Natvig D.O."/>
            <person name="Lalanne C."/>
            <person name="Gautier V."/>
            <person name="Ament-Velasquez S.L."/>
            <person name="Kruys A."/>
            <person name="Hutchinson M.I."/>
            <person name="Powell A.J."/>
            <person name="Barry K."/>
            <person name="Miller A.N."/>
            <person name="Grigoriev I.V."/>
            <person name="Debuchy R."/>
            <person name="Gladieux P."/>
            <person name="Hiltunen Thoren M."/>
            <person name="Johannesson H."/>
        </authorList>
    </citation>
    <scope>NUCLEOTIDE SEQUENCE [LARGE SCALE GENOMIC DNA]</scope>
    <source>
        <strain evidence="3">CBS 340.73</strain>
    </source>
</reference>
<dbReference type="AlphaFoldDB" id="A0AAN6NLA2"/>
<keyword evidence="3" id="KW-1185">Reference proteome</keyword>
<organism evidence="2 3">
    <name type="scientific">Diplogelasinospora grovesii</name>
    <dbReference type="NCBI Taxonomy" id="303347"/>
    <lineage>
        <taxon>Eukaryota</taxon>
        <taxon>Fungi</taxon>
        <taxon>Dikarya</taxon>
        <taxon>Ascomycota</taxon>
        <taxon>Pezizomycotina</taxon>
        <taxon>Sordariomycetes</taxon>
        <taxon>Sordariomycetidae</taxon>
        <taxon>Sordariales</taxon>
        <taxon>Diplogelasinosporaceae</taxon>
        <taxon>Diplogelasinospora</taxon>
    </lineage>
</organism>
<comment type="caution">
    <text evidence="2">The sequence shown here is derived from an EMBL/GenBank/DDBJ whole genome shotgun (WGS) entry which is preliminary data.</text>
</comment>
<gene>
    <name evidence="2" type="ORF">QBC46DRAFT_96461</name>
</gene>
<feature type="compositionally biased region" description="Low complexity" evidence="1">
    <location>
        <begin position="159"/>
        <end position="169"/>
    </location>
</feature>
<dbReference type="EMBL" id="MU853754">
    <property type="protein sequence ID" value="KAK3945702.1"/>
    <property type="molecule type" value="Genomic_DNA"/>
</dbReference>
<accession>A0AAN6NLA2</accession>
<protein>
    <submittedName>
        <fullName evidence="2">Uncharacterized protein</fullName>
    </submittedName>
</protein>